<proteinExistence type="predicted"/>
<reference evidence="2" key="1">
    <citation type="submission" date="2017-02" db="EMBL/GenBank/DDBJ databases">
        <title>Genome of Microbulbifer agarilyticus GP101.</title>
        <authorList>
            <person name="Jung J."/>
            <person name="Bae S.S."/>
            <person name="Baek K."/>
        </authorList>
    </citation>
    <scope>NUCLEOTIDE SEQUENCE [LARGE SCALE GENOMIC DNA]</scope>
    <source>
        <strain evidence="2">GP101</strain>
    </source>
</reference>
<evidence type="ECO:0000313" key="3">
    <source>
        <dbReference type="Proteomes" id="UP000188219"/>
    </source>
</evidence>
<sequence>MQIQMLRVWQLAFVSFALVLSAAQAHAHRYHFGLTEMSVNERSQSLEITHRFFIADMERALQLSASKEMKDAKAQMEAYVNDRFQLRTADGAVIKPKWVGMEADVHDVWVYQELPLAEVQGKELQVRQSMLMEMERDQVNTVNVTRDGNTETFTLKPGSSAVTVQF</sequence>
<dbReference type="KEGG" id="maga:Mag101_05260"/>
<dbReference type="eggNOG" id="ENOG5033CFA">
    <property type="taxonomic scope" value="Bacteria"/>
</dbReference>
<dbReference type="OrthoDB" id="278786at2"/>
<dbReference type="Pfam" id="PF20420">
    <property type="entry name" value="DUF6702"/>
    <property type="match status" value="1"/>
</dbReference>
<accession>A0A1Q2M4E0</accession>
<name>A0A1Q2M4E0_9GAMM</name>
<dbReference type="Proteomes" id="UP000188219">
    <property type="component" value="Chromosome"/>
</dbReference>
<evidence type="ECO:0000256" key="1">
    <source>
        <dbReference type="SAM" id="SignalP"/>
    </source>
</evidence>
<gene>
    <name evidence="2" type="ORF">Mag101_05260</name>
</gene>
<dbReference type="InterPro" id="IPR046525">
    <property type="entry name" value="DUF6702"/>
</dbReference>
<keyword evidence="3" id="KW-1185">Reference proteome</keyword>
<evidence type="ECO:0000313" key="2">
    <source>
        <dbReference type="EMBL" id="AQQ67117.1"/>
    </source>
</evidence>
<dbReference type="EMBL" id="CP019650">
    <property type="protein sequence ID" value="AQQ67117.1"/>
    <property type="molecule type" value="Genomic_DNA"/>
</dbReference>
<feature type="signal peptide" evidence="1">
    <location>
        <begin position="1"/>
        <end position="27"/>
    </location>
</feature>
<protein>
    <submittedName>
        <fullName evidence="2">Uncharacterized protein</fullName>
    </submittedName>
</protein>
<organism evidence="2 3">
    <name type="scientific">Microbulbifer agarilyticus</name>
    <dbReference type="NCBI Taxonomy" id="260552"/>
    <lineage>
        <taxon>Bacteria</taxon>
        <taxon>Pseudomonadati</taxon>
        <taxon>Pseudomonadota</taxon>
        <taxon>Gammaproteobacteria</taxon>
        <taxon>Cellvibrionales</taxon>
        <taxon>Microbulbiferaceae</taxon>
        <taxon>Microbulbifer</taxon>
    </lineage>
</organism>
<keyword evidence="1" id="KW-0732">Signal</keyword>
<dbReference type="AlphaFoldDB" id="A0A1Q2M4E0"/>
<dbReference type="STRING" id="260552.Mag101_05260"/>
<feature type="chain" id="PRO_5012139807" evidence="1">
    <location>
        <begin position="28"/>
        <end position="166"/>
    </location>
</feature>